<dbReference type="CDD" id="cd02809">
    <property type="entry name" value="alpha_hydroxyacid_oxid_FMN"/>
    <property type="match status" value="1"/>
</dbReference>
<keyword evidence="2" id="KW-0285">Flavoprotein</keyword>
<gene>
    <name evidence="7" type="ORF">ACFOD7_16010</name>
</gene>
<keyword evidence="3" id="KW-0288">FMN</keyword>
<evidence type="ECO:0000259" key="6">
    <source>
        <dbReference type="PROSITE" id="PS51349"/>
    </source>
</evidence>
<dbReference type="InterPro" id="IPR037396">
    <property type="entry name" value="FMN_HAD"/>
</dbReference>
<dbReference type="InterPro" id="IPR013785">
    <property type="entry name" value="Aldolase_TIM"/>
</dbReference>
<dbReference type="InterPro" id="IPR008259">
    <property type="entry name" value="FMN_hydac_DH_AS"/>
</dbReference>
<comment type="cofactor">
    <cofactor evidence="1">
        <name>FMN</name>
        <dbReference type="ChEBI" id="CHEBI:58210"/>
    </cofactor>
</comment>
<dbReference type="InterPro" id="IPR000262">
    <property type="entry name" value="FMN-dep_DH"/>
</dbReference>
<evidence type="ECO:0000256" key="5">
    <source>
        <dbReference type="ARBA" id="ARBA00024042"/>
    </source>
</evidence>
<comment type="caution">
    <text evidence="7">The sequence shown here is derived from an EMBL/GenBank/DDBJ whole genome shotgun (WGS) entry which is preliminary data.</text>
</comment>
<dbReference type="Pfam" id="PF01070">
    <property type="entry name" value="FMN_dh"/>
    <property type="match status" value="1"/>
</dbReference>
<dbReference type="RefSeq" id="WP_242690091.1">
    <property type="nucleotide sequence ID" value="NZ_JAFNAW010000018.1"/>
</dbReference>
<sequence length="417" mass="44870">MTDNPSTGRIGTTPVLTTTTRLTRSVPRALRPMLALDDFEAAARRHLPRPIFGYVSGACETCASFRDNRDAFGALNLVPRVLQNVGNRSQSVTLFGKTLAHPFGIAPMGLSALAAHDGDVVLSQAANAAGTFAILSATSLTPLERVAQEGGSRWFQAYLPGEPERIDAMVDRVAAAGFETFVLTVDVPVAGNRENNVRNGFDAPLQPSARLAWQGVTRPRWLLGTALRTLRHRGMPHFENMDAFRGPPIVSRNLVRAIGKRDQLSWDHVARIRARWKGNLVLKGILSVEDAVTACDHGIDGIIVSNHGGRQLDGAVAPIRVLPGIARAVDGRLAVMLDSGVRRGTDVIRALALGAKFVFVGRPFLFAAAAFGEAGVRHAITLLSDEVDRDLAMLGIRDIADVSGACLHRVNWDQQPG</sequence>
<comment type="similarity">
    <text evidence="5">Belongs to the FMN-dependent alpha-hydroxy acid dehydrogenase family.</text>
</comment>
<dbReference type="Proteomes" id="UP001595557">
    <property type="component" value="Unassembled WGS sequence"/>
</dbReference>
<evidence type="ECO:0000256" key="1">
    <source>
        <dbReference type="ARBA" id="ARBA00001917"/>
    </source>
</evidence>
<accession>A0ABV7IIH1</accession>
<name>A0ABV7IIH1_9RHOB</name>
<protein>
    <submittedName>
        <fullName evidence="7">Alpha-hydroxy acid oxidase</fullName>
        <ecNumber evidence="7">1.-.-.-</ecNumber>
    </submittedName>
</protein>
<organism evidence="7 8">
    <name type="scientific">Paracoccus fontiphilus</name>
    <dbReference type="NCBI Taxonomy" id="1815556"/>
    <lineage>
        <taxon>Bacteria</taxon>
        <taxon>Pseudomonadati</taxon>
        <taxon>Pseudomonadota</taxon>
        <taxon>Alphaproteobacteria</taxon>
        <taxon>Rhodobacterales</taxon>
        <taxon>Paracoccaceae</taxon>
        <taxon>Paracoccus</taxon>
    </lineage>
</organism>
<feature type="domain" description="FMN hydroxy acid dehydrogenase" evidence="6">
    <location>
        <begin position="28"/>
        <end position="412"/>
    </location>
</feature>
<evidence type="ECO:0000313" key="8">
    <source>
        <dbReference type="Proteomes" id="UP001595557"/>
    </source>
</evidence>
<dbReference type="EMBL" id="JBHRTE010000070">
    <property type="protein sequence ID" value="MFC3169556.1"/>
    <property type="molecule type" value="Genomic_DNA"/>
</dbReference>
<dbReference type="Gene3D" id="3.20.20.70">
    <property type="entry name" value="Aldolase class I"/>
    <property type="match status" value="1"/>
</dbReference>
<dbReference type="PROSITE" id="PS51349">
    <property type="entry name" value="FMN_HYDROXY_ACID_DH_2"/>
    <property type="match status" value="1"/>
</dbReference>
<dbReference type="SUPFAM" id="SSF51395">
    <property type="entry name" value="FMN-linked oxidoreductases"/>
    <property type="match status" value="1"/>
</dbReference>
<dbReference type="GO" id="GO:0016491">
    <property type="term" value="F:oxidoreductase activity"/>
    <property type="evidence" value="ECO:0007669"/>
    <property type="project" value="UniProtKB-KW"/>
</dbReference>
<evidence type="ECO:0000256" key="2">
    <source>
        <dbReference type="ARBA" id="ARBA00022630"/>
    </source>
</evidence>
<reference evidence="8" key="1">
    <citation type="journal article" date="2019" name="Int. J. Syst. Evol. Microbiol.">
        <title>The Global Catalogue of Microorganisms (GCM) 10K type strain sequencing project: providing services to taxonomists for standard genome sequencing and annotation.</title>
        <authorList>
            <consortium name="The Broad Institute Genomics Platform"/>
            <consortium name="The Broad Institute Genome Sequencing Center for Infectious Disease"/>
            <person name="Wu L."/>
            <person name="Ma J."/>
        </authorList>
    </citation>
    <scope>NUCLEOTIDE SEQUENCE [LARGE SCALE GENOMIC DNA]</scope>
    <source>
        <strain evidence="8">KCTC 52239</strain>
    </source>
</reference>
<dbReference type="PANTHER" id="PTHR10578:SF107">
    <property type="entry name" value="2-HYDROXYACID OXIDASE 1"/>
    <property type="match status" value="1"/>
</dbReference>
<keyword evidence="4 7" id="KW-0560">Oxidoreductase</keyword>
<evidence type="ECO:0000313" key="7">
    <source>
        <dbReference type="EMBL" id="MFC3169556.1"/>
    </source>
</evidence>
<dbReference type="PANTHER" id="PTHR10578">
    <property type="entry name" value="S -2-HYDROXY-ACID OXIDASE-RELATED"/>
    <property type="match status" value="1"/>
</dbReference>
<dbReference type="EC" id="1.-.-.-" evidence="7"/>
<dbReference type="PIRSF" id="PIRSF000138">
    <property type="entry name" value="Al-hdrx_acd_dh"/>
    <property type="match status" value="1"/>
</dbReference>
<proteinExistence type="inferred from homology"/>
<keyword evidence="8" id="KW-1185">Reference proteome</keyword>
<dbReference type="InterPro" id="IPR012133">
    <property type="entry name" value="Alpha-hydoxy_acid_DH_FMN"/>
</dbReference>
<dbReference type="PROSITE" id="PS00557">
    <property type="entry name" value="FMN_HYDROXY_ACID_DH_1"/>
    <property type="match status" value="1"/>
</dbReference>
<evidence type="ECO:0000256" key="4">
    <source>
        <dbReference type="ARBA" id="ARBA00023002"/>
    </source>
</evidence>
<evidence type="ECO:0000256" key="3">
    <source>
        <dbReference type="ARBA" id="ARBA00022643"/>
    </source>
</evidence>